<feature type="transmembrane region" description="Helical" evidence="8">
    <location>
        <begin position="235"/>
        <end position="253"/>
    </location>
</feature>
<comment type="caution">
    <text evidence="10">The sequence shown here is derived from an EMBL/GenBank/DDBJ whole genome shotgun (WGS) entry which is preliminary data.</text>
</comment>
<evidence type="ECO:0000256" key="2">
    <source>
        <dbReference type="ARBA" id="ARBA00007069"/>
    </source>
</evidence>
<evidence type="ECO:0000313" key="10">
    <source>
        <dbReference type="EMBL" id="MDQ0419580.1"/>
    </source>
</evidence>
<reference evidence="10 11" key="1">
    <citation type="submission" date="2023-07" db="EMBL/GenBank/DDBJ databases">
        <title>Genomic Encyclopedia of Type Strains, Phase IV (KMG-IV): sequencing the most valuable type-strain genomes for metagenomic binning, comparative biology and taxonomic classification.</title>
        <authorList>
            <person name="Goeker M."/>
        </authorList>
    </citation>
    <scope>NUCLEOTIDE SEQUENCE [LARGE SCALE GENOMIC DNA]</scope>
    <source>
        <strain evidence="10 11">DSM 1111</strain>
    </source>
</reference>
<dbReference type="InterPro" id="IPR035906">
    <property type="entry name" value="MetI-like_sf"/>
</dbReference>
<dbReference type="SUPFAM" id="SSF161098">
    <property type="entry name" value="MetI-like"/>
    <property type="match status" value="1"/>
</dbReference>
<keyword evidence="7 8" id="KW-0472">Membrane</keyword>
<evidence type="ECO:0000256" key="4">
    <source>
        <dbReference type="ARBA" id="ARBA00022475"/>
    </source>
</evidence>
<sequence>MNDFSRRATLAYGCAMAALILFMYLPMITMALASFSRSKYFSFPVPKYSDKWYLEVFESLSIRDFFWTSTVVAIAVACLSTVLAFFGALAFARYDWKGRGLFQKIILLPILFPQAVLGLALLLWFTALGITPSWQATVFAHLVWIAPIATLVIAIQVYSFDPAVEEAAYDLGASRWQVLWEITLPLLAPGIFSGFTFAFLLSWANFPLSMLSSGADSTIPEWVSAKLQSGYTPQVPAVGTLTILAAAVVMALGHQISALMKRRQIKGLAQNQISGLADAKRWQL</sequence>
<keyword evidence="11" id="KW-1185">Reference proteome</keyword>
<comment type="similarity">
    <text evidence="2">Belongs to the binding-protein-dependent transport system permease family. CysTW subfamily.</text>
</comment>
<comment type="subcellular location">
    <subcellularLocation>
        <location evidence="1 8">Cell membrane</location>
        <topology evidence="1 8">Multi-pass membrane protein</topology>
    </subcellularLocation>
</comment>
<feature type="transmembrane region" description="Helical" evidence="8">
    <location>
        <begin position="12"/>
        <end position="35"/>
    </location>
</feature>
<accession>A0ABU0G2L7</accession>
<evidence type="ECO:0000259" key="9">
    <source>
        <dbReference type="PROSITE" id="PS50928"/>
    </source>
</evidence>
<evidence type="ECO:0000256" key="5">
    <source>
        <dbReference type="ARBA" id="ARBA00022692"/>
    </source>
</evidence>
<proteinExistence type="inferred from homology"/>
<organism evidence="10 11">
    <name type="scientific">Peteryoungia aggregata LMG 23059</name>
    <dbReference type="NCBI Taxonomy" id="1368425"/>
    <lineage>
        <taxon>Bacteria</taxon>
        <taxon>Pseudomonadati</taxon>
        <taxon>Pseudomonadota</taxon>
        <taxon>Alphaproteobacteria</taxon>
        <taxon>Hyphomicrobiales</taxon>
        <taxon>Rhizobiaceae</taxon>
        <taxon>Peteryoungia</taxon>
    </lineage>
</organism>
<name>A0ABU0G2L7_9HYPH</name>
<dbReference type="Proteomes" id="UP001238496">
    <property type="component" value="Unassembled WGS sequence"/>
</dbReference>
<keyword evidence="6 8" id="KW-1133">Transmembrane helix</keyword>
<dbReference type="Pfam" id="PF00528">
    <property type="entry name" value="BPD_transp_1"/>
    <property type="match status" value="1"/>
</dbReference>
<feature type="transmembrane region" description="Helical" evidence="8">
    <location>
        <begin position="65"/>
        <end position="93"/>
    </location>
</feature>
<evidence type="ECO:0000313" key="11">
    <source>
        <dbReference type="Proteomes" id="UP001238496"/>
    </source>
</evidence>
<dbReference type="EMBL" id="JAUSUW010000001">
    <property type="protein sequence ID" value="MDQ0419580.1"/>
    <property type="molecule type" value="Genomic_DNA"/>
</dbReference>
<evidence type="ECO:0000256" key="1">
    <source>
        <dbReference type="ARBA" id="ARBA00004651"/>
    </source>
</evidence>
<evidence type="ECO:0000256" key="8">
    <source>
        <dbReference type="RuleBase" id="RU363032"/>
    </source>
</evidence>
<dbReference type="Gene3D" id="1.10.3720.10">
    <property type="entry name" value="MetI-like"/>
    <property type="match status" value="1"/>
</dbReference>
<feature type="domain" description="ABC transmembrane type-1" evidence="9">
    <location>
        <begin position="66"/>
        <end position="253"/>
    </location>
</feature>
<feature type="transmembrane region" description="Helical" evidence="8">
    <location>
        <begin position="178"/>
        <end position="204"/>
    </location>
</feature>
<feature type="transmembrane region" description="Helical" evidence="8">
    <location>
        <begin position="105"/>
        <end position="126"/>
    </location>
</feature>
<dbReference type="PANTHER" id="PTHR43848">
    <property type="entry name" value="PUTRESCINE TRANSPORT SYSTEM PERMEASE PROTEIN POTI"/>
    <property type="match status" value="1"/>
</dbReference>
<dbReference type="RefSeq" id="WP_307369201.1">
    <property type="nucleotide sequence ID" value="NZ_JAUSUW010000001.1"/>
</dbReference>
<keyword evidence="4" id="KW-1003">Cell membrane</keyword>
<keyword evidence="5 8" id="KW-0812">Transmembrane</keyword>
<feature type="transmembrane region" description="Helical" evidence="8">
    <location>
        <begin position="138"/>
        <end position="158"/>
    </location>
</feature>
<keyword evidence="3 8" id="KW-0813">Transport</keyword>
<evidence type="ECO:0000256" key="3">
    <source>
        <dbReference type="ARBA" id="ARBA00022448"/>
    </source>
</evidence>
<dbReference type="InterPro" id="IPR051789">
    <property type="entry name" value="Bact_Polyamine_Transport"/>
</dbReference>
<dbReference type="PROSITE" id="PS50928">
    <property type="entry name" value="ABC_TM1"/>
    <property type="match status" value="1"/>
</dbReference>
<evidence type="ECO:0000256" key="6">
    <source>
        <dbReference type="ARBA" id="ARBA00022989"/>
    </source>
</evidence>
<gene>
    <name evidence="10" type="ORF">J2045_000590</name>
</gene>
<dbReference type="PANTHER" id="PTHR43848:SF2">
    <property type="entry name" value="PUTRESCINE TRANSPORT SYSTEM PERMEASE PROTEIN POTI"/>
    <property type="match status" value="1"/>
</dbReference>
<protein>
    <submittedName>
        <fullName evidence="10">Spermidine/putrescine transport system permease protein</fullName>
    </submittedName>
</protein>
<dbReference type="CDD" id="cd06261">
    <property type="entry name" value="TM_PBP2"/>
    <property type="match status" value="1"/>
</dbReference>
<evidence type="ECO:0000256" key="7">
    <source>
        <dbReference type="ARBA" id="ARBA00023136"/>
    </source>
</evidence>
<dbReference type="InterPro" id="IPR000515">
    <property type="entry name" value="MetI-like"/>
</dbReference>